<dbReference type="KEGG" id="bbes:BESB_071470"/>
<evidence type="ECO:0000256" key="1">
    <source>
        <dbReference type="ARBA" id="ARBA00023157"/>
    </source>
</evidence>
<evidence type="ECO:0000313" key="6">
    <source>
        <dbReference type="Proteomes" id="UP000224006"/>
    </source>
</evidence>
<dbReference type="VEuPathDB" id="ToxoDB:BESB_071470"/>
<evidence type="ECO:0000259" key="4">
    <source>
        <dbReference type="SMART" id="SM00032"/>
    </source>
</evidence>
<gene>
    <name evidence="5" type="ORF">BESB_071470</name>
</gene>
<evidence type="ECO:0000256" key="3">
    <source>
        <dbReference type="SAM" id="SignalP"/>
    </source>
</evidence>
<dbReference type="InterPro" id="IPR035976">
    <property type="entry name" value="Sushi/SCR/CCP_sf"/>
</dbReference>
<feature type="domain" description="Sushi" evidence="4">
    <location>
        <begin position="871"/>
        <end position="926"/>
    </location>
</feature>
<evidence type="ECO:0000256" key="2">
    <source>
        <dbReference type="SAM" id="MobiDB-lite"/>
    </source>
</evidence>
<organism evidence="5 6">
    <name type="scientific">Besnoitia besnoiti</name>
    <name type="common">Apicomplexan protozoan</name>
    <dbReference type="NCBI Taxonomy" id="94643"/>
    <lineage>
        <taxon>Eukaryota</taxon>
        <taxon>Sar</taxon>
        <taxon>Alveolata</taxon>
        <taxon>Apicomplexa</taxon>
        <taxon>Conoidasida</taxon>
        <taxon>Coccidia</taxon>
        <taxon>Eucoccidiorida</taxon>
        <taxon>Eimeriorina</taxon>
        <taxon>Sarcocystidae</taxon>
        <taxon>Besnoitia</taxon>
    </lineage>
</organism>
<feature type="compositionally biased region" description="Polar residues" evidence="2">
    <location>
        <begin position="113"/>
        <end position="125"/>
    </location>
</feature>
<accession>A0A2A9M7M2</accession>
<protein>
    <submittedName>
        <fullName evidence="5">Rhoptry neck protein RON1</fullName>
    </submittedName>
</protein>
<feature type="region of interest" description="Disordered" evidence="2">
    <location>
        <begin position="538"/>
        <end position="695"/>
    </location>
</feature>
<feature type="compositionally biased region" description="Basic and acidic residues" evidence="2">
    <location>
        <begin position="671"/>
        <end position="685"/>
    </location>
</feature>
<evidence type="ECO:0000313" key="5">
    <source>
        <dbReference type="EMBL" id="PFH33995.1"/>
    </source>
</evidence>
<dbReference type="OrthoDB" id="331196at2759"/>
<feature type="region of interest" description="Disordered" evidence="2">
    <location>
        <begin position="40"/>
        <end position="168"/>
    </location>
</feature>
<dbReference type="SUPFAM" id="SSF57535">
    <property type="entry name" value="Complement control module/SCR domain"/>
    <property type="match status" value="1"/>
</dbReference>
<feature type="compositionally biased region" description="Basic and acidic residues" evidence="2">
    <location>
        <begin position="94"/>
        <end position="109"/>
    </location>
</feature>
<comment type="caution">
    <text evidence="5">The sequence shown here is derived from an EMBL/GenBank/DDBJ whole genome shotgun (WGS) entry which is preliminary data.</text>
</comment>
<keyword evidence="3" id="KW-0732">Signal</keyword>
<dbReference type="InterPro" id="IPR000436">
    <property type="entry name" value="Sushi_SCR_CCP_dom"/>
</dbReference>
<feature type="compositionally biased region" description="Basic and acidic residues" evidence="2">
    <location>
        <begin position="621"/>
        <end position="663"/>
    </location>
</feature>
<sequence length="991" mass="107057">MLLVTAVSVLFLSSELFSALRAPMFSHGGVEALSLFPHASPHAGSAGSEEAHAGPEGFSDGGAAISPSAADGESLPQSLSFSEASPADESETSDEGKSSSEADQSKQEGQDAPLSQSTETTTNKHAATPPTAAVSGATESVSASPDQPSSAAKKTATSDSSKQSDSGNAPLAEVVVDEMDQLNSVNAAGVFIRRIWKEHKRVGEDLRDALREYLVALEKEMYTQQAEIFGLEKLKMEEAIHREKTPEARKKEAELELRALAEHQKFMRVLFSRLRLIPEKTKTTEVIVNRIEELDEPVDLVGATDKGSGADVLHSLKVLGEDLKSMRKSLKKFADELDALASVGSAGVPGELNRASQALGVVGDPLAGPVSSLGQEALSLLTDDKGNLLADVDSRYHEMMDQDFDAFPFDEDVDDVDAHGLWNTKQGSRRTESDGPGGKLADKKGKRVRFASSSFHSERDRGHNLDIPWAPEASHHRHSARSSSSHRGPEGLLSFYSAPEVDAEDGNDDENEEQSSDDVAFPGFFFLELGSKRTVGSRIESSASEKPRAFIQQSQQKTIRPHSRGDAGGSVMDGEQPLSFLQTNESSDDDDEAEFEERGLGGAEDSNGEGKESGEEDQESAEAHKETPAAKAEESEQTDKEEGSTSDQGEHPHAGAAGKKEEKADEDSQEKDDSGEHKPEKKNGEEGNGSEGQKCVDIVDPKQCTETANCFHDDVYQQCFFNCTIILKADKCNEHENCRYEQLLPKNACVNQGYQSVSLTKQSFEGIMRGCEEFRDKKSCDMMEKATQRLKDAGKSIVYDCHWLSADSEGSEDENDSAGASKDAEGGRSVCINRLEAPTAEKLLWGTIIAERERKLKDLETNRHLTPDKVCVRPRELTHATLAPDKPFYAVGDQVEVECNAGSSFVGTRRTITCHNEGAFDPQVACIPKRSLSSQQQLYMRKIGDYADVEQDAAGMSATSVETASGSAPFVARGIVTVFSVAAFSATVPAA</sequence>
<dbReference type="Proteomes" id="UP000224006">
    <property type="component" value="Unassembled WGS sequence"/>
</dbReference>
<dbReference type="STRING" id="94643.A0A2A9M7M2"/>
<feature type="region of interest" description="Disordered" evidence="2">
    <location>
        <begin position="420"/>
        <end position="493"/>
    </location>
</feature>
<dbReference type="EMBL" id="NWUJ01000007">
    <property type="protein sequence ID" value="PFH33995.1"/>
    <property type="molecule type" value="Genomic_DNA"/>
</dbReference>
<keyword evidence="1" id="KW-1015">Disulfide bond</keyword>
<feature type="chain" id="PRO_5012360396" evidence="3">
    <location>
        <begin position="20"/>
        <end position="991"/>
    </location>
</feature>
<feature type="compositionally biased region" description="Acidic residues" evidence="2">
    <location>
        <begin position="586"/>
        <end position="595"/>
    </location>
</feature>
<feature type="signal peptide" evidence="3">
    <location>
        <begin position="1"/>
        <end position="19"/>
    </location>
</feature>
<keyword evidence="6" id="KW-1185">Reference proteome</keyword>
<dbReference type="Gene3D" id="2.10.70.10">
    <property type="entry name" value="Complement Module, domain 1"/>
    <property type="match status" value="1"/>
</dbReference>
<dbReference type="SMART" id="SM00032">
    <property type="entry name" value="CCP"/>
    <property type="match status" value="1"/>
</dbReference>
<reference evidence="5 6" key="1">
    <citation type="submission" date="2017-09" db="EMBL/GenBank/DDBJ databases">
        <title>Genome sequencing of Besnoitia besnoiti strain Bb-Ger1.</title>
        <authorList>
            <person name="Schares G."/>
            <person name="Venepally P."/>
            <person name="Lorenzi H.A."/>
        </authorList>
    </citation>
    <scope>NUCLEOTIDE SEQUENCE [LARGE SCALE GENOMIC DNA]</scope>
    <source>
        <strain evidence="5 6">Bb-Ger1</strain>
    </source>
</reference>
<name>A0A2A9M7M2_BESBE</name>
<dbReference type="RefSeq" id="XP_029218004.1">
    <property type="nucleotide sequence ID" value="XM_029365520.1"/>
</dbReference>
<dbReference type="AlphaFoldDB" id="A0A2A9M7M2"/>
<proteinExistence type="predicted"/>
<dbReference type="GeneID" id="40312073"/>
<dbReference type="Pfam" id="PF00084">
    <property type="entry name" value="Sushi"/>
    <property type="match status" value="1"/>
</dbReference>
<feature type="compositionally biased region" description="Polar residues" evidence="2">
    <location>
        <begin position="137"/>
        <end position="148"/>
    </location>
</feature>
<feature type="compositionally biased region" description="Low complexity" evidence="2">
    <location>
        <begin position="149"/>
        <end position="166"/>
    </location>
</feature>